<dbReference type="EMBL" id="CP163444">
    <property type="protein sequence ID" value="XDQ73259.1"/>
    <property type="molecule type" value="Genomic_DNA"/>
</dbReference>
<evidence type="ECO:0000256" key="1">
    <source>
        <dbReference type="SAM" id="MobiDB-lite"/>
    </source>
</evidence>
<dbReference type="PROSITE" id="PS51318">
    <property type="entry name" value="TAT"/>
    <property type="match status" value="1"/>
</dbReference>
<protein>
    <submittedName>
        <fullName evidence="4">Peptidoglycan-binding protein</fullName>
    </submittedName>
</protein>
<dbReference type="Gene3D" id="1.10.101.10">
    <property type="entry name" value="PGBD-like superfamily/PGBD"/>
    <property type="match status" value="1"/>
</dbReference>
<keyword evidence="2" id="KW-0812">Transmembrane</keyword>
<dbReference type="RefSeq" id="WP_369145865.1">
    <property type="nucleotide sequence ID" value="NZ_CP163444.1"/>
</dbReference>
<dbReference type="PANTHER" id="PTHR30469">
    <property type="entry name" value="MULTIDRUG RESISTANCE PROTEIN MDTA"/>
    <property type="match status" value="1"/>
</dbReference>
<dbReference type="Gene3D" id="2.40.420.20">
    <property type="match status" value="1"/>
</dbReference>
<feature type="compositionally biased region" description="Low complexity" evidence="1">
    <location>
        <begin position="367"/>
        <end position="378"/>
    </location>
</feature>
<sequence length="517" mass="51344">MADDTPHDTLDDTIAPGGEPPGGLANGTRTPGGDAGGARMNRRRFWVAALVAGAVALTGAGVAATALIRSPAQVAADAEPPPQDVLVARIENRVLAETVVLRGTVVAGQTVQVAPVSAGGEGGTSPVITKVSVKSGDAVRSGKVLLEVSGRPVFVLRGGLPVYRDLKPGATGDDVKQLQDALAALGHGRGGDSKGTFGPGTKDAVEEFYSSIGYDPKPAVDDDGAAVDGAGTAVTGAERAVVDARDALAANKDATQTKSLKKARDRAVEDLAAARETLAKAEAAAGPMVPAAEVVFVRAFPARVATITARPGAQVSGTAMTLSSGKLMAQGYLQDHQKGLVRAGQKVRILAETTGQETAGTVVSVADTPSQQDQQSGPQGTGSGGNSGSGTGNGGGGGGDGTQGNGAVGYLFTVDPARELPSGLAGQEVRLTIEAASTDGKALVVPVTAVSAGVDGKTVVTTVDGTGRQERIEVRTGTTGDGYVEIVPLTAGALQEGDEVVTGVNPGAASGSAEGSP</sequence>
<reference evidence="4" key="1">
    <citation type="submission" date="2024-07" db="EMBL/GenBank/DDBJ databases">
        <authorList>
            <person name="Yu S.T."/>
        </authorList>
    </citation>
    <scope>NUCLEOTIDE SEQUENCE</scope>
    <source>
        <strain evidence="4">R44</strain>
    </source>
</reference>
<dbReference type="AlphaFoldDB" id="A0AB39T1L5"/>
<feature type="region of interest" description="Disordered" evidence="1">
    <location>
        <begin position="497"/>
        <end position="517"/>
    </location>
</feature>
<evidence type="ECO:0000259" key="3">
    <source>
        <dbReference type="Pfam" id="PF01471"/>
    </source>
</evidence>
<dbReference type="Pfam" id="PF01471">
    <property type="entry name" value="PG_binding_1"/>
    <property type="match status" value="1"/>
</dbReference>
<feature type="region of interest" description="Disordered" evidence="1">
    <location>
        <begin position="367"/>
        <end position="404"/>
    </location>
</feature>
<proteinExistence type="predicted"/>
<name>A0AB39T1L5_9ACTN</name>
<feature type="domain" description="Peptidoglycan binding-like" evidence="3">
    <location>
        <begin position="171"/>
        <end position="208"/>
    </location>
</feature>
<dbReference type="InterPro" id="IPR002477">
    <property type="entry name" value="Peptidoglycan-bd-like"/>
</dbReference>
<feature type="region of interest" description="Disordered" evidence="1">
    <location>
        <begin position="1"/>
        <end position="37"/>
    </location>
</feature>
<feature type="compositionally biased region" description="Gly residues" evidence="1">
    <location>
        <begin position="379"/>
        <end position="404"/>
    </location>
</feature>
<evidence type="ECO:0000256" key="2">
    <source>
        <dbReference type="SAM" id="Phobius"/>
    </source>
</evidence>
<dbReference type="InterPro" id="IPR036366">
    <property type="entry name" value="PGBDSf"/>
</dbReference>
<organism evidence="4">
    <name type="scientific">Streptomyces sp. R44</name>
    <dbReference type="NCBI Taxonomy" id="3238633"/>
    <lineage>
        <taxon>Bacteria</taxon>
        <taxon>Bacillati</taxon>
        <taxon>Actinomycetota</taxon>
        <taxon>Actinomycetes</taxon>
        <taxon>Kitasatosporales</taxon>
        <taxon>Streptomycetaceae</taxon>
        <taxon>Streptomyces</taxon>
    </lineage>
</organism>
<accession>A0AB39T1L5</accession>
<keyword evidence="2" id="KW-1133">Transmembrane helix</keyword>
<dbReference type="InterPro" id="IPR036365">
    <property type="entry name" value="PGBD-like_sf"/>
</dbReference>
<keyword evidence="2" id="KW-0472">Membrane</keyword>
<feature type="transmembrane region" description="Helical" evidence="2">
    <location>
        <begin position="45"/>
        <end position="68"/>
    </location>
</feature>
<feature type="compositionally biased region" description="Basic and acidic residues" evidence="1">
    <location>
        <begin position="1"/>
        <end position="10"/>
    </location>
</feature>
<dbReference type="GO" id="GO:1990281">
    <property type="term" value="C:efflux pump complex"/>
    <property type="evidence" value="ECO:0007669"/>
    <property type="project" value="TreeGrafter"/>
</dbReference>
<dbReference type="InterPro" id="IPR006311">
    <property type="entry name" value="TAT_signal"/>
</dbReference>
<evidence type="ECO:0000313" key="4">
    <source>
        <dbReference type="EMBL" id="XDQ73259.1"/>
    </source>
</evidence>
<gene>
    <name evidence="4" type="ORF">AB5J54_23340</name>
</gene>
<dbReference type="SUPFAM" id="SSF47090">
    <property type="entry name" value="PGBD-like"/>
    <property type="match status" value="1"/>
</dbReference>
<dbReference type="PANTHER" id="PTHR30469:SF15">
    <property type="entry name" value="HLYD FAMILY OF SECRETION PROTEINS"/>
    <property type="match status" value="1"/>
</dbReference>
<dbReference type="GO" id="GO:0015562">
    <property type="term" value="F:efflux transmembrane transporter activity"/>
    <property type="evidence" value="ECO:0007669"/>
    <property type="project" value="TreeGrafter"/>
</dbReference>